<dbReference type="PANTHER" id="PTHR43664">
    <property type="entry name" value="MONOAMINE OXIDASE-RELATED"/>
    <property type="match status" value="1"/>
</dbReference>
<sequence>MTAQSSTPGSDERPLPSVFADDLTVGDRVQLGEFLLEQQDLIEFAERWDDQWFHTDPAAAATGHFGGVIASGIHTIAILQRLTVEAIYGQWAVVAGRELESVRFLEAVRPEDTLTGTIEITDIKLGSTRGRVSLSCQLVNQAGVPVLATDMTIVMFRRQPAAN</sequence>
<organism evidence="3 4">
    <name type="scientific">Dietzia aerolata</name>
    <dbReference type="NCBI Taxonomy" id="595984"/>
    <lineage>
        <taxon>Bacteria</taxon>
        <taxon>Bacillati</taxon>
        <taxon>Actinomycetota</taxon>
        <taxon>Actinomycetes</taxon>
        <taxon>Mycobacteriales</taxon>
        <taxon>Dietziaceae</taxon>
        <taxon>Dietzia</taxon>
    </lineage>
</organism>
<evidence type="ECO:0000313" key="3">
    <source>
        <dbReference type="EMBL" id="MFB9260524.1"/>
    </source>
</evidence>
<evidence type="ECO:0000259" key="2">
    <source>
        <dbReference type="Pfam" id="PF01575"/>
    </source>
</evidence>
<accession>A0ABV5JRW8</accession>
<dbReference type="EMBL" id="JBHMDY010000006">
    <property type="protein sequence ID" value="MFB9260524.1"/>
    <property type="molecule type" value="Genomic_DNA"/>
</dbReference>
<feature type="domain" description="MaoC-like" evidence="2">
    <location>
        <begin position="36"/>
        <end position="129"/>
    </location>
</feature>
<gene>
    <name evidence="3" type="ORF">ACFFVD_11985</name>
</gene>
<comment type="caution">
    <text evidence="3">The sequence shown here is derived from an EMBL/GenBank/DDBJ whole genome shotgun (WGS) entry which is preliminary data.</text>
</comment>
<protein>
    <submittedName>
        <fullName evidence="3">MaoC/PaaZ C-terminal domain-containing protein</fullName>
    </submittedName>
</protein>
<evidence type="ECO:0000313" key="4">
    <source>
        <dbReference type="Proteomes" id="UP001589700"/>
    </source>
</evidence>
<dbReference type="Pfam" id="PF01575">
    <property type="entry name" value="MaoC_dehydratas"/>
    <property type="match status" value="1"/>
</dbReference>
<comment type="similarity">
    <text evidence="1">Belongs to the enoyl-CoA hydratase/isomerase family.</text>
</comment>
<dbReference type="SUPFAM" id="SSF54637">
    <property type="entry name" value="Thioesterase/thiol ester dehydrase-isomerase"/>
    <property type="match status" value="1"/>
</dbReference>
<dbReference type="PANTHER" id="PTHR43664:SF1">
    <property type="entry name" value="BETA-METHYLMALYL-COA DEHYDRATASE"/>
    <property type="match status" value="1"/>
</dbReference>
<proteinExistence type="inferred from homology"/>
<dbReference type="InterPro" id="IPR002539">
    <property type="entry name" value="MaoC-like_dom"/>
</dbReference>
<dbReference type="Proteomes" id="UP001589700">
    <property type="component" value="Unassembled WGS sequence"/>
</dbReference>
<evidence type="ECO:0000256" key="1">
    <source>
        <dbReference type="ARBA" id="ARBA00005254"/>
    </source>
</evidence>
<dbReference type="InterPro" id="IPR029069">
    <property type="entry name" value="HotDog_dom_sf"/>
</dbReference>
<keyword evidence="4" id="KW-1185">Reference proteome</keyword>
<dbReference type="InterPro" id="IPR052342">
    <property type="entry name" value="MCH/BMMD"/>
</dbReference>
<reference evidence="3 4" key="1">
    <citation type="submission" date="2024-09" db="EMBL/GenBank/DDBJ databases">
        <authorList>
            <person name="Sun Q."/>
            <person name="Mori K."/>
        </authorList>
    </citation>
    <scope>NUCLEOTIDE SEQUENCE [LARGE SCALE GENOMIC DNA]</scope>
    <source>
        <strain evidence="3 4">CCM 7659</strain>
    </source>
</reference>
<dbReference type="Gene3D" id="3.10.129.10">
    <property type="entry name" value="Hotdog Thioesterase"/>
    <property type="match status" value="1"/>
</dbReference>
<dbReference type="RefSeq" id="WP_182631100.1">
    <property type="nucleotide sequence ID" value="NZ_JAALDM010000028.1"/>
</dbReference>
<name>A0ABV5JRW8_9ACTN</name>